<evidence type="ECO:0000256" key="2">
    <source>
        <dbReference type="SAM" id="MobiDB-lite"/>
    </source>
</evidence>
<dbReference type="InParanoid" id="A0A2V0PE86"/>
<organism evidence="4 5">
    <name type="scientific">Raphidocelis subcapitata</name>
    <dbReference type="NCBI Taxonomy" id="307507"/>
    <lineage>
        <taxon>Eukaryota</taxon>
        <taxon>Viridiplantae</taxon>
        <taxon>Chlorophyta</taxon>
        <taxon>core chlorophytes</taxon>
        <taxon>Chlorophyceae</taxon>
        <taxon>CS clade</taxon>
        <taxon>Sphaeropleales</taxon>
        <taxon>Selenastraceae</taxon>
        <taxon>Raphidocelis</taxon>
    </lineage>
</organism>
<evidence type="ECO:0000313" key="4">
    <source>
        <dbReference type="EMBL" id="GBF95487.1"/>
    </source>
</evidence>
<dbReference type="InterPro" id="IPR006767">
    <property type="entry name" value="Cwf19-like_C_dom-2"/>
</dbReference>
<dbReference type="InterPro" id="IPR036265">
    <property type="entry name" value="HIT-like_sf"/>
</dbReference>
<dbReference type="Proteomes" id="UP000247498">
    <property type="component" value="Unassembled WGS sequence"/>
</dbReference>
<proteinExistence type="predicted"/>
<dbReference type="EMBL" id="BDRX01000065">
    <property type="protein sequence ID" value="GBF95487.1"/>
    <property type="molecule type" value="Genomic_DNA"/>
</dbReference>
<accession>A0A2V0PE86</accession>
<dbReference type="GO" id="GO:0000398">
    <property type="term" value="P:mRNA splicing, via spliceosome"/>
    <property type="evidence" value="ECO:0007669"/>
    <property type="project" value="TreeGrafter"/>
</dbReference>
<name>A0A2V0PE86_9CHLO</name>
<dbReference type="Pfam" id="PF04676">
    <property type="entry name" value="CwfJ_C_2"/>
    <property type="match status" value="1"/>
</dbReference>
<dbReference type="InterPro" id="IPR000504">
    <property type="entry name" value="RRM_dom"/>
</dbReference>
<dbReference type="FunCoup" id="A0A2V0PE86">
    <property type="interactions" value="2143"/>
</dbReference>
<dbReference type="Pfam" id="PF04677">
    <property type="entry name" value="CwfJ_C_1"/>
    <property type="match status" value="1"/>
</dbReference>
<dbReference type="GO" id="GO:0071014">
    <property type="term" value="C:post-mRNA release spliceosomal complex"/>
    <property type="evidence" value="ECO:0007669"/>
    <property type="project" value="TreeGrafter"/>
</dbReference>
<evidence type="ECO:0000313" key="5">
    <source>
        <dbReference type="Proteomes" id="UP000247498"/>
    </source>
</evidence>
<feature type="region of interest" description="Disordered" evidence="2">
    <location>
        <begin position="120"/>
        <end position="170"/>
    </location>
</feature>
<dbReference type="GO" id="GO:0061632">
    <property type="term" value="F:RNA lariat debranching enzyme activator activity"/>
    <property type="evidence" value="ECO:0007669"/>
    <property type="project" value="TreeGrafter"/>
</dbReference>
<dbReference type="AlphaFoldDB" id="A0A2V0PE86"/>
<dbReference type="SUPFAM" id="SSF56300">
    <property type="entry name" value="Metallo-dependent phosphatases"/>
    <property type="match status" value="1"/>
</dbReference>
<dbReference type="Pfam" id="PF00076">
    <property type="entry name" value="RRM_1"/>
    <property type="match status" value="1"/>
</dbReference>
<dbReference type="STRING" id="307507.A0A2V0PE86"/>
<protein>
    <recommendedName>
        <fullName evidence="3">RRM domain-containing protein</fullName>
    </recommendedName>
</protein>
<sequence length="682" mass="70491">MAAAAKPVKVLLAGDVGGQLPALLKRVEAVNSKSGPFDLLLCVGGFFAPGGDPDAEPAADLRPYLTGEAQPPIPTYFLGAYGNGSRAALRALSAAGGASGLHYLGRAGVVEVKGLNVAFLDGRRRPPKPRPLPPPPPQQQEGEPGGEQQQEQQPPAAAEEEAGPGCAYYSPEDLESVKRDLAELAGDVDLLLTCEWPDGVLGALPADQAAVAGVQHGACAPAAAELATLARPRYHVAGGQGVFHARAPYTNPDLGAGPRATRFIGLAHVGNAGKQKFLHALGLAPSASQSPEQLAAVPEGATASPYQQRREGKRAAEAGPDDGGANWRWQAPKRPRGAGPGAGGDGGPPGAPATAWGNAGVAKDPASTIFVKGISFSATLADVEGLFSQAGKVVDVRRGVDDHGRPNSWAHVQLESPDAAAAALRLDGGMLLGRPLSVEPSNQGARARPAAPAQPVEGCWFCLSSPDVDVSLVASVGDESYVAIDKGQIAPTHALVVPIEHYPSLAALPPAAADEVLRYLSSLRAAFAAQGLQLAGFERHLALRSKGGNHCHVNVVGVSPDAAAGAREAFERQAEAAGFELEHVPPKGGQLDRKAPAARVQQLAGSGEYFLGLLPDGGALIRPIRRGERLPMNLGRQVLAGLVGAPERADWRACAKAGPAEEEAEAERFKAMYKKFDIMAQQ</sequence>
<dbReference type="PANTHER" id="PTHR12072:SF4">
    <property type="entry name" value="CWF19-LIKE PROTEIN 1"/>
    <property type="match status" value="1"/>
</dbReference>
<feature type="region of interest" description="Disordered" evidence="2">
    <location>
        <begin position="289"/>
        <end position="359"/>
    </location>
</feature>
<reference evidence="4 5" key="1">
    <citation type="journal article" date="2018" name="Sci. Rep.">
        <title>Raphidocelis subcapitata (=Pseudokirchneriella subcapitata) provides an insight into genome evolution and environmental adaptations in the Sphaeropleales.</title>
        <authorList>
            <person name="Suzuki S."/>
            <person name="Yamaguchi H."/>
            <person name="Nakajima N."/>
            <person name="Kawachi M."/>
        </authorList>
    </citation>
    <scope>NUCLEOTIDE SEQUENCE [LARGE SCALE GENOMIC DNA]</scope>
    <source>
        <strain evidence="4 5">NIES-35</strain>
    </source>
</reference>
<dbReference type="SUPFAM" id="SSF54928">
    <property type="entry name" value="RNA-binding domain, RBD"/>
    <property type="match status" value="1"/>
</dbReference>
<feature type="compositionally biased region" description="Pro residues" evidence="2">
    <location>
        <begin position="129"/>
        <end position="138"/>
    </location>
</feature>
<feature type="domain" description="RRM" evidence="3">
    <location>
        <begin position="367"/>
        <end position="443"/>
    </location>
</feature>
<dbReference type="InterPro" id="IPR006768">
    <property type="entry name" value="Cwf19-like_C_dom-1"/>
</dbReference>
<feature type="compositionally biased region" description="Gly residues" evidence="2">
    <location>
        <begin position="338"/>
        <end position="348"/>
    </location>
</feature>
<evidence type="ECO:0000259" key="3">
    <source>
        <dbReference type="PROSITE" id="PS50102"/>
    </source>
</evidence>
<dbReference type="InterPro" id="IPR029052">
    <property type="entry name" value="Metallo-depent_PP-like"/>
</dbReference>
<evidence type="ECO:0000256" key="1">
    <source>
        <dbReference type="PROSITE-ProRule" id="PRU00176"/>
    </source>
</evidence>
<dbReference type="PROSITE" id="PS50102">
    <property type="entry name" value="RRM"/>
    <property type="match status" value="1"/>
</dbReference>
<dbReference type="InterPro" id="IPR040194">
    <property type="entry name" value="Cwf19-like"/>
</dbReference>
<dbReference type="InterPro" id="IPR012677">
    <property type="entry name" value="Nucleotide-bd_a/b_plait_sf"/>
</dbReference>
<dbReference type="OrthoDB" id="444325at2759"/>
<dbReference type="InterPro" id="IPR035979">
    <property type="entry name" value="RBD_domain_sf"/>
</dbReference>
<dbReference type="SMART" id="SM00360">
    <property type="entry name" value="RRM"/>
    <property type="match status" value="1"/>
</dbReference>
<dbReference type="Gene3D" id="3.30.70.330">
    <property type="match status" value="1"/>
</dbReference>
<feature type="compositionally biased region" description="Low complexity" evidence="2">
    <location>
        <begin position="139"/>
        <end position="157"/>
    </location>
</feature>
<keyword evidence="5" id="KW-1185">Reference proteome</keyword>
<dbReference type="Gene3D" id="3.30.428.10">
    <property type="entry name" value="HIT-like"/>
    <property type="match status" value="1"/>
</dbReference>
<dbReference type="CDD" id="cd07380">
    <property type="entry name" value="MPP_CWF19_N"/>
    <property type="match status" value="1"/>
</dbReference>
<dbReference type="PANTHER" id="PTHR12072">
    <property type="entry name" value="CWF19, CELL CYCLE CONTROL PROTEIN"/>
    <property type="match status" value="1"/>
</dbReference>
<gene>
    <name evidence="4" type="ORF">Rsub_07837</name>
</gene>
<keyword evidence="1" id="KW-0694">RNA-binding</keyword>
<dbReference type="SUPFAM" id="SSF54197">
    <property type="entry name" value="HIT-like"/>
    <property type="match status" value="1"/>
</dbReference>
<comment type="caution">
    <text evidence="4">The sequence shown here is derived from an EMBL/GenBank/DDBJ whole genome shotgun (WGS) entry which is preliminary data.</text>
</comment>
<dbReference type="GO" id="GO:0003723">
    <property type="term" value="F:RNA binding"/>
    <property type="evidence" value="ECO:0007669"/>
    <property type="project" value="UniProtKB-UniRule"/>
</dbReference>